<name>A0A0E9TZH7_ANGAN</name>
<accession>A0A0E9TZH7</accession>
<dbReference type="EMBL" id="GBXM01050252">
    <property type="protein sequence ID" value="JAH58325.1"/>
    <property type="molecule type" value="Transcribed_RNA"/>
</dbReference>
<reference evidence="1" key="2">
    <citation type="journal article" date="2015" name="Fish Shellfish Immunol.">
        <title>Early steps in the European eel (Anguilla anguilla)-Vibrio vulnificus interaction in the gills: Role of the RtxA13 toxin.</title>
        <authorList>
            <person name="Callol A."/>
            <person name="Pajuelo D."/>
            <person name="Ebbesson L."/>
            <person name="Teles M."/>
            <person name="MacKenzie S."/>
            <person name="Amaro C."/>
        </authorList>
    </citation>
    <scope>NUCLEOTIDE SEQUENCE</scope>
</reference>
<protein>
    <submittedName>
        <fullName evidence="1">Uncharacterized protein</fullName>
    </submittedName>
</protein>
<proteinExistence type="predicted"/>
<evidence type="ECO:0000313" key="1">
    <source>
        <dbReference type="EMBL" id="JAH58325.1"/>
    </source>
</evidence>
<sequence>MNAIAYLIYSLLSVKRMFEHSWDYK</sequence>
<reference evidence="1" key="1">
    <citation type="submission" date="2014-11" db="EMBL/GenBank/DDBJ databases">
        <authorList>
            <person name="Amaro Gonzalez C."/>
        </authorList>
    </citation>
    <scope>NUCLEOTIDE SEQUENCE</scope>
</reference>
<organism evidence="1">
    <name type="scientific">Anguilla anguilla</name>
    <name type="common">European freshwater eel</name>
    <name type="synonym">Muraena anguilla</name>
    <dbReference type="NCBI Taxonomy" id="7936"/>
    <lineage>
        <taxon>Eukaryota</taxon>
        <taxon>Metazoa</taxon>
        <taxon>Chordata</taxon>
        <taxon>Craniata</taxon>
        <taxon>Vertebrata</taxon>
        <taxon>Euteleostomi</taxon>
        <taxon>Actinopterygii</taxon>
        <taxon>Neopterygii</taxon>
        <taxon>Teleostei</taxon>
        <taxon>Anguilliformes</taxon>
        <taxon>Anguillidae</taxon>
        <taxon>Anguilla</taxon>
    </lineage>
</organism>
<dbReference type="AlphaFoldDB" id="A0A0E9TZH7"/>